<comment type="subcellular location">
    <subcellularLocation>
        <location evidence="1">Cytoplasm</location>
    </subcellularLocation>
</comment>
<dbReference type="AlphaFoldDB" id="A0A5N0UW85"/>
<dbReference type="EMBL" id="VMNW02000061">
    <property type="protein sequence ID" value="KAA9154942.1"/>
    <property type="molecule type" value="Genomic_DNA"/>
</dbReference>
<keyword evidence="4" id="KW-0143">Chaperone</keyword>
<proteinExistence type="inferred from homology"/>
<dbReference type="Proteomes" id="UP000319769">
    <property type="component" value="Unassembled WGS sequence"/>
</dbReference>
<evidence type="ECO:0000313" key="5">
    <source>
        <dbReference type="EMBL" id="KAA9154942.1"/>
    </source>
</evidence>
<keyword evidence="6" id="KW-1185">Reference proteome</keyword>
<dbReference type="OrthoDB" id="5175124at2"/>
<evidence type="ECO:0000256" key="1">
    <source>
        <dbReference type="ARBA" id="ARBA00004496"/>
    </source>
</evidence>
<sequence length="267" mass="28479">MTRAELLTPLELDFLWESFGQGELPYPLEVRSHGATLDERAHLRGQVLNELGRRGVVDGRGRPEPHVEEFFEILSGAEVSLDSVHIAAPSTPPLLAVCAALGGQAVLTVHDERGFHFHPVPADGLASAMVSLMPAAPRGSEKSITVPLEQLLTGTGADFLQRRVPDADGKISADADRKALARLQAQPRLRGGQIGANARGRSGGKVRTPVLSWFDTDAGRYFTQASRGHDGRDWITIAPADAASLRARLNEMLSGAASTSMAPGGAW</sequence>
<name>A0A5N0UW85_9PSEU</name>
<protein>
    <submittedName>
        <fullName evidence="5">ESX secretion-associated protein EspG</fullName>
    </submittedName>
</protein>
<evidence type="ECO:0000313" key="6">
    <source>
        <dbReference type="Proteomes" id="UP000319769"/>
    </source>
</evidence>
<accession>A0A5N0UW85</accession>
<evidence type="ECO:0000256" key="2">
    <source>
        <dbReference type="ARBA" id="ARBA00006411"/>
    </source>
</evidence>
<comment type="caution">
    <text evidence="5">The sequence shown here is derived from an EMBL/GenBank/DDBJ whole genome shotgun (WGS) entry which is preliminary data.</text>
</comment>
<organism evidence="5 6">
    <name type="scientific">Amycolatopsis acidicola</name>
    <dbReference type="NCBI Taxonomy" id="2596893"/>
    <lineage>
        <taxon>Bacteria</taxon>
        <taxon>Bacillati</taxon>
        <taxon>Actinomycetota</taxon>
        <taxon>Actinomycetes</taxon>
        <taxon>Pseudonocardiales</taxon>
        <taxon>Pseudonocardiaceae</taxon>
        <taxon>Amycolatopsis</taxon>
    </lineage>
</organism>
<keyword evidence="3" id="KW-0963">Cytoplasm</keyword>
<gene>
    <name evidence="5" type="ORF">FPZ12_030930</name>
</gene>
<evidence type="ECO:0000256" key="4">
    <source>
        <dbReference type="ARBA" id="ARBA00023186"/>
    </source>
</evidence>
<dbReference type="Pfam" id="PF14011">
    <property type="entry name" value="ESX-1_EspG"/>
    <property type="match status" value="1"/>
</dbReference>
<evidence type="ECO:0000256" key="3">
    <source>
        <dbReference type="ARBA" id="ARBA00022490"/>
    </source>
</evidence>
<dbReference type="InterPro" id="IPR025734">
    <property type="entry name" value="EspG"/>
</dbReference>
<comment type="similarity">
    <text evidence="2">Belongs to the EspG family.</text>
</comment>
<dbReference type="RefSeq" id="WP_144749237.1">
    <property type="nucleotide sequence ID" value="NZ_VMNW02000061.1"/>
</dbReference>
<reference evidence="5" key="1">
    <citation type="submission" date="2019-09" db="EMBL/GenBank/DDBJ databases">
        <authorList>
            <person name="Teo W.F.A."/>
            <person name="Duangmal K."/>
        </authorList>
    </citation>
    <scope>NUCLEOTIDE SEQUENCE [LARGE SCALE GENOMIC DNA]</scope>
    <source>
        <strain evidence="5">K81G1</strain>
    </source>
</reference>